<name>Q2CEN1_OCEGH</name>
<dbReference type="EMBL" id="AAOT01000017">
    <property type="protein sequence ID" value="EAR51101.1"/>
    <property type="molecule type" value="Genomic_DNA"/>
</dbReference>
<dbReference type="InterPro" id="IPR051317">
    <property type="entry name" value="Gfo/Idh/MocA_oxidoreduct"/>
</dbReference>
<evidence type="ECO:0000256" key="2">
    <source>
        <dbReference type="ARBA" id="ARBA00023002"/>
    </source>
</evidence>
<comment type="caution">
    <text evidence="4">The sequence shown here is derived from an EMBL/GenBank/DDBJ whole genome shotgun (WGS) entry which is preliminary data.</text>
</comment>
<dbReference type="Pfam" id="PF01408">
    <property type="entry name" value="GFO_IDH_MocA"/>
    <property type="match status" value="1"/>
</dbReference>
<reference evidence="4 5" key="1">
    <citation type="journal article" date="2010" name="J. Bacteriol.">
        <title>Genome sequences of Oceanicola granulosus HTCC2516(T) and Oceanicola batsensis HTCC2597(TDelta).</title>
        <authorList>
            <person name="Thrash J.C."/>
            <person name="Cho J.C."/>
            <person name="Vergin K.L."/>
            <person name="Giovannoni S.J."/>
        </authorList>
    </citation>
    <scope>NUCLEOTIDE SEQUENCE [LARGE SCALE GENOMIC DNA]</scope>
    <source>
        <strain evidence="5">ATCC BAA-861 / DSM 15982 / KCTC 12143 / HTCC2516</strain>
    </source>
</reference>
<dbReference type="STRING" id="314256.OG2516_18065"/>
<dbReference type="GO" id="GO:0016491">
    <property type="term" value="F:oxidoreductase activity"/>
    <property type="evidence" value="ECO:0007669"/>
    <property type="project" value="UniProtKB-KW"/>
</dbReference>
<proteinExistence type="inferred from homology"/>
<keyword evidence="2" id="KW-0560">Oxidoreductase</keyword>
<organism evidence="4 5">
    <name type="scientific">Oceanicola granulosus (strain ATCC BAA-861 / DSM 15982 / KCTC 12143 / HTCC2516)</name>
    <dbReference type="NCBI Taxonomy" id="314256"/>
    <lineage>
        <taxon>Bacteria</taxon>
        <taxon>Pseudomonadati</taxon>
        <taxon>Pseudomonadota</taxon>
        <taxon>Alphaproteobacteria</taxon>
        <taxon>Rhodobacterales</taxon>
        <taxon>Roseobacteraceae</taxon>
        <taxon>Oceanicola</taxon>
    </lineage>
</organism>
<dbReference type="InterPro" id="IPR036291">
    <property type="entry name" value="NAD(P)-bd_dom_sf"/>
</dbReference>
<dbReference type="Gene3D" id="3.40.50.720">
    <property type="entry name" value="NAD(P)-binding Rossmann-like Domain"/>
    <property type="match status" value="1"/>
</dbReference>
<dbReference type="HOGENOM" id="CLU_028866_1_0_5"/>
<dbReference type="GO" id="GO:0000166">
    <property type="term" value="F:nucleotide binding"/>
    <property type="evidence" value="ECO:0007669"/>
    <property type="project" value="InterPro"/>
</dbReference>
<dbReference type="Proteomes" id="UP000003635">
    <property type="component" value="Unassembled WGS sequence"/>
</dbReference>
<dbReference type="InterPro" id="IPR000683">
    <property type="entry name" value="Gfo/Idh/MocA-like_OxRdtase_N"/>
</dbReference>
<dbReference type="RefSeq" id="WP_007257081.1">
    <property type="nucleotide sequence ID" value="NZ_CH724110.1"/>
</dbReference>
<evidence type="ECO:0000313" key="4">
    <source>
        <dbReference type="EMBL" id="EAR51101.1"/>
    </source>
</evidence>
<accession>Q2CEN1</accession>
<keyword evidence="5" id="KW-1185">Reference proteome</keyword>
<dbReference type="PANTHER" id="PTHR43708:SF5">
    <property type="entry name" value="CONSERVED EXPRESSED OXIDOREDUCTASE (EUROFUNG)-RELATED"/>
    <property type="match status" value="1"/>
</dbReference>
<sequence length="356" mass="37855">MPLNVGLIGLGEVAQLMHLPLLSDDPRWKITAVCDLSPSLAEAMGARYGAALRTSDPAALIANPGVDVVFILSPDETHGPFIAAALDAGKHVFVEKPATLTAETLRPLLERKTDRVVFVGYMRRYTRPFLAMKAALPEPAAIRHVRIRDLITESPFFTAQTRGPVRAGDVGPEAAAELHRTGEAEVASVIGAAAPAGEKRAYRTLTGLGCHSLSAMRDLFGMPRRVVSAAQSSGGLVVSALFDYGSFLASYEAAVTEVPVFDAGIDVIGQHQRLSLSYDTPYVRYLPTTLTTTSLEGGAGRTVIDGPHFADPFRIELDALHAAITEGAPVRTTLADAMEDLELIAQIAKGFAATRG</sequence>
<comment type="similarity">
    <text evidence="1">Belongs to the Gfo/Idh/MocA family.</text>
</comment>
<dbReference type="PANTHER" id="PTHR43708">
    <property type="entry name" value="CONSERVED EXPRESSED OXIDOREDUCTASE (EUROFUNG)"/>
    <property type="match status" value="1"/>
</dbReference>
<dbReference type="eggNOG" id="COG0673">
    <property type="taxonomic scope" value="Bacteria"/>
</dbReference>
<evidence type="ECO:0000256" key="1">
    <source>
        <dbReference type="ARBA" id="ARBA00010928"/>
    </source>
</evidence>
<dbReference type="Gene3D" id="3.30.360.10">
    <property type="entry name" value="Dihydrodipicolinate Reductase, domain 2"/>
    <property type="match status" value="1"/>
</dbReference>
<dbReference type="AlphaFoldDB" id="Q2CEN1"/>
<protein>
    <submittedName>
        <fullName evidence="4">Myo-inositol 2-dehydrogenase</fullName>
    </submittedName>
</protein>
<dbReference type="SUPFAM" id="SSF51735">
    <property type="entry name" value="NAD(P)-binding Rossmann-fold domains"/>
    <property type="match status" value="1"/>
</dbReference>
<evidence type="ECO:0000313" key="5">
    <source>
        <dbReference type="Proteomes" id="UP000003635"/>
    </source>
</evidence>
<dbReference type="OrthoDB" id="9792935at2"/>
<evidence type="ECO:0000259" key="3">
    <source>
        <dbReference type="Pfam" id="PF01408"/>
    </source>
</evidence>
<gene>
    <name evidence="4" type="ORF">OG2516_18065</name>
</gene>
<feature type="domain" description="Gfo/Idh/MocA-like oxidoreductase N-terminal" evidence="3">
    <location>
        <begin position="3"/>
        <end position="121"/>
    </location>
</feature>